<dbReference type="Gene3D" id="1.10.10.580">
    <property type="entry name" value="Structural maintenance of chromosome 1. Chain E"/>
    <property type="match status" value="1"/>
</dbReference>
<accession>A0ABD1GTL4</accession>
<dbReference type="GO" id="GO:0007059">
    <property type="term" value="P:chromosome segregation"/>
    <property type="evidence" value="ECO:0007669"/>
    <property type="project" value="UniProtKB-KW"/>
</dbReference>
<dbReference type="InterPro" id="IPR006909">
    <property type="entry name" value="Rad21/Rec8_C_eu"/>
</dbReference>
<evidence type="ECO:0000313" key="9">
    <source>
        <dbReference type="Proteomes" id="UP001567538"/>
    </source>
</evidence>
<evidence type="ECO:0000256" key="1">
    <source>
        <dbReference type="ARBA" id="ARBA00004123"/>
    </source>
</evidence>
<dbReference type="InterPro" id="IPR023093">
    <property type="entry name" value="ScpA-like_C"/>
</dbReference>
<evidence type="ECO:0000256" key="5">
    <source>
        <dbReference type="ARBA" id="ARBA00023242"/>
    </source>
</evidence>
<comment type="similarity">
    <text evidence="2">Belongs to the rad21 family.</text>
</comment>
<gene>
    <name evidence="8" type="ORF">AAHA92_23956</name>
</gene>
<protein>
    <submittedName>
        <fullName evidence="8">Sister chromatid cohesion 1 protein 3-like</fullName>
    </submittedName>
</protein>
<feature type="domain" description="Rad21/Rec8-like protein C-terminal eukaryotic" evidence="7">
    <location>
        <begin position="42"/>
        <end position="91"/>
    </location>
</feature>
<dbReference type="PANTHER" id="PTHR12585:SF55">
    <property type="entry name" value="SISTER CHROMATID COHESION 1 PROTEIN 3"/>
    <property type="match status" value="1"/>
</dbReference>
<keyword evidence="5" id="KW-0539">Nucleus</keyword>
<keyword evidence="3" id="KW-0132">Cell division</keyword>
<evidence type="ECO:0000256" key="3">
    <source>
        <dbReference type="ARBA" id="ARBA00022776"/>
    </source>
</evidence>
<dbReference type="Proteomes" id="UP001567538">
    <property type="component" value="Unassembled WGS sequence"/>
</dbReference>
<name>A0ABD1GTL4_SALDI</name>
<dbReference type="SUPFAM" id="SSF46785">
    <property type="entry name" value="Winged helix' DNA-binding domain"/>
    <property type="match status" value="1"/>
</dbReference>
<keyword evidence="3" id="KW-0498">Mitosis</keyword>
<keyword evidence="4" id="KW-0159">Chromosome partition</keyword>
<reference evidence="8 9" key="1">
    <citation type="submission" date="2024-06" db="EMBL/GenBank/DDBJ databases">
        <title>A chromosome level genome sequence of Diviner's sage (Salvia divinorum).</title>
        <authorList>
            <person name="Ford S.A."/>
            <person name="Ro D.-K."/>
            <person name="Ness R.W."/>
            <person name="Phillips M.A."/>
        </authorList>
    </citation>
    <scope>NUCLEOTIDE SEQUENCE [LARGE SCALE GENOMIC DNA]</scope>
    <source>
        <strain evidence="8">SAF-2024a</strain>
        <tissue evidence="8">Leaf</tissue>
    </source>
</reference>
<organism evidence="8 9">
    <name type="scientific">Salvia divinorum</name>
    <name type="common">Maria pastora</name>
    <name type="synonym">Diviner's sage</name>
    <dbReference type="NCBI Taxonomy" id="28513"/>
    <lineage>
        <taxon>Eukaryota</taxon>
        <taxon>Viridiplantae</taxon>
        <taxon>Streptophyta</taxon>
        <taxon>Embryophyta</taxon>
        <taxon>Tracheophyta</taxon>
        <taxon>Spermatophyta</taxon>
        <taxon>Magnoliopsida</taxon>
        <taxon>eudicotyledons</taxon>
        <taxon>Gunneridae</taxon>
        <taxon>Pentapetalae</taxon>
        <taxon>asterids</taxon>
        <taxon>lamiids</taxon>
        <taxon>Lamiales</taxon>
        <taxon>Lamiaceae</taxon>
        <taxon>Nepetoideae</taxon>
        <taxon>Mentheae</taxon>
        <taxon>Salviinae</taxon>
        <taxon>Salvia</taxon>
        <taxon>Salvia subgen. Calosphace</taxon>
    </lineage>
</organism>
<evidence type="ECO:0000313" key="8">
    <source>
        <dbReference type="EMBL" id="KAL1547483.1"/>
    </source>
</evidence>
<dbReference type="Pfam" id="PF04824">
    <property type="entry name" value="Rad21_Rec8"/>
    <property type="match status" value="1"/>
</dbReference>
<comment type="subunit">
    <text evidence="6">Component of the cohesin complex.</text>
</comment>
<evidence type="ECO:0000256" key="4">
    <source>
        <dbReference type="ARBA" id="ARBA00022829"/>
    </source>
</evidence>
<evidence type="ECO:0000256" key="6">
    <source>
        <dbReference type="ARBA" id="ARBA00064543"/>
    </source>
</evidence>
<dbReference type="EMBL" id="JBEAFC010000008">
    <property type="protein sequence ID" value="KAL1547483.1"/>
    <property type="molecule type" value="Genomic_DNA"/>
</dbReference>
<keyword evidence="3" id="KW-0131">Cell cycle</keyword>
<dbReference type="GO" id="GO:0005634">
    <property type="term" value="C:nucleus"/>
    <property type="evidence" value="ECO:0007669"/>
    <property type="project" value="UniProtKB-SubCell"/>
</dbReference>
<dbReference type="FunFam" id="1.10.10.580:FF:000002">
    <property type="entry name" value="Sister chromatid cohesion 1 protein 4"/>
    <property type="match status" value="1"/>
</dbReference>
<dbReference type="AlphaFoldDB" id="A0ABD1GTL4"/>
<comment type="caution">
    <text evidence="8">The sequence shown here is derived from an EMBL/GenBank/DDBJ whole genome shotgun (WGS) entry which is preliminary data.</text>
</comment>
<sequence length="98" mass="11062">MWNQNTPELSALSSRTRAVAQYLKNQSATPMSSSLEKLSDGLSFEKILNDKPSKICARMFYETLVLKNCGLVDVCQKKSYDDIILKVTPKLSKDQFLV</sequence>
<proteinExistence type="inferred from homology"/>
<comment type="subcellular location">
    <subcellularLocation>
        <location evidence="1">Nucleus</location>
    </subcellularLocation>
</comment>
<evidence type="ECO:0000256" key="2">
    <source>
        <dbReference type="ARBA" id="ARBA00009870"/>
    </source>
</evidence>
<evidence type="ECO:0000259" key="7">
    <source>
        <dbReference type="Pfam" id="PF04824"/>
    </source>
</evidence>
<keyword evidence="9" id="KW-1185">Reference proteome</keyword>
<dbReference type="InterPro" id="IPR039781">
    <property type="entry name" value="Rad21/Rec8-like"/>
</dbReference>
<dbReference type="InterPro" id="IPR036390">
    <property type="entry name" value="WH_DNA-bd_sf"/>
</dbReference>
<dbReference type="PANTHER" id="PTHR12585">
    <property type="entry name" value="SCC1 / RAD21 FAMILY MEMBER"/>
    <property type="match status" value="1"/>
</dbReference>